<protein>
    <recommendedName>
        <fullName evidence="1">Myb-like domain-containing protein</fullName>
    </recommendedName>
</protein>
<gene>
    <name evidence="2" type="ORF">LCY76_23770</name>
</gene>
<dbReference type="PANTHER" id="PTHR41302">
    <property type="entry name" value="PRESPORE-SPECIFIC TRANSCRIPTIONAL REGULATOR RSFA-RELATED"/>
    <property type="match status" value="1"/>
</dbReference>
<evidence type="ECO:0000259" key="1">
    <source>
        <dbReference type="PROSITE" id="PS50090"/>
    </source>
</evidence>
<dbReference type="SUPFAM" id="SSF46689">
    <property type="entry name" value="Homeodomain-like"/>
    <property type="match status" value="1"/>
</dbReference>
<feature type="domain" description="Myb-like" evidence="1">
    <location>
        <begin position="1"/>
        <end position="55"/>
    </location>
</feature>
<dbReference type="AlphaFoldDB" id="A0A9X1XL75"/>
<proteinExistence type="predicted"/>
<dbReference type="Pfam" id="PF13921">
    <property type="entry name" value="Myb_DNA-bind_6"/>
    <property type="match status" value="1"/>
</dbReference>
<dbReference type="Gene3D" id="1.10.10.60">
    <property type="entry name" value="Homeodomain-like"/>
    <property type="match status" value="1"/>
</dbReference>
<dbReference type="InterPro" id="IPR014243">
    <property type="entry name" value="RsfA-like"/>
</dbReference>
<dbReference type="SMART" id="SM00717">
    <property type="entry name" value="SANT"/>
    <property type="match status" value="1"/>
</dbReference>
<evidence type="ECO:0000313" key="2">
    <source>
        <dbReference type="EMBL" id="MCK6259589.1"/>
    </source>
</evidence>
<accession>A0A9X1XL75</accession>
<name>A0A9X1XL75_9BACL</name>
<dbReference type="PROSITE" id="PS50090">
    <property type="entry name" value="MYB_LIKE"/>
    <property type="match status" value="1"/>
</dbReference>
<dbReference type="InterPro" id="IPR001005">
    <property type="entry name" value="SANT/Myb"/>
</dbReference>
<sequence length="151" mass="17757">MKRQESWSHEEDRLLASVVLNYIKKGSTQLKAFEEVAEKVGRTTNAVGFRWNSKVRKEHIEEIKRAKKKKRHRNTEKLPISLNSSFIIRALNPRMTMESVLAFLEEMKIKEIKQEIAYQSLLLEHQKLKNNYNHLLTTLNKASNLQGLRNK</sequence>
<evidence type="ECO:0000313" key="3">
    <source>
        <dbReference type="Proteomes" id="UP001139011"/>
    </source>
</evidence>
<keyword evidence="3" id="KW-1185">Reference proteome</keyword>
<organism evidence="2 3">
    <name type="scientific">Fictibacillus marinisediminis</name>
    <dbReference type="NCBI Taxonomy" id="2878389"/>
    <lineage>
        <taxon>Bacteria</taxon>
        <taxon>Bacillati</taxon>
        <taxon>Bacillota</taxon>
        <taxon>Bacilli</taxon>
        <taxon>Bacillales</taxon>
        <taxon>Fictibacillaceae</taxon>
        <taxon>Fictibacillus</taxon>
    </lineage>
</organism>
<comment type="caution">
    <text evidence="2">The sequence shown here is derived from an EMBL/GenBank/DDBJ whole genome shotgun (WGS) entry which is preliminary data.</text>
</comment>
<dbReference type="RefSeq" id="WP_248254950.1">
    <property type="nucleotide sequence ID" value="NZ_JAIWJX010000004.1"/>
</dbReference>
<dbReference type="InterPro" id="IPR009057">
    <property type="entry name" value="Homeodomain-like_sf"/>
</dbReference>
<reference evidence="2" key="1">
    <citation type="submission" date="2021-09" db="EMBL/GenBank/DDBJ databases">
        <title>Genome analysis of Fictibacillus sp. KIGAM418 isolated from marine sediment.</title>
        <authorList>
            <person name="Seo M.-J."/>
            <person name="Cho E.-S."/>
            <person name="Hwang C.Y."/>
        </authorList>
    </citation>
    <scope>NUCLEOTIDE SEQUENCE</scope>
    <source>
        <strain evidence="2">KIGAM418</strain>
    </source>
</reference>
<dbReference type="EMBL" id="JAIWJX010000004">
    <property type="protein sequence ID" value="MCK6259589.1"/>
    <property type="molecule type" value="Genomic_DNA"/>
</dbReference>
<dbReference type="PANTHER" id="PTHR41302:SF2">
    <property type="entry name" value="PRESPORE SPECIFIC TRANSCRIPTIONAL ACTIVATOR RSFA"/>
    <property type="match status" value="1"/>
</dbReference>
<dbReference type="Proteomes" id="UP001139011">
    <property type="component" value="Unassembled WGS sequence"/>
</dbReference>